<feature type="non-terminal residue" evidence="2">
    <location>
        <position position="1"/>
    </location>
</feature>
<sequence length="115" mass="12851">KQSMRQTGDGVCRLPLTRSITSLHRELFKNIPESLYAVSEGDYTEPLTFIEEKKEKGADGQLSDAEIRKLMESAAGSLDFERAAYFRDVLRSRGKDIDGGGIKIAGKATRSRKKR</sequence>
<evidence type="ECO:0000313" key="2">
    <source>
        <dbReference type="EMBL" id="EQD56530.1"/>
    </source>
</evidence>
<accession>T1BRD2</accession>
<comment type="caution">
    <text evidence="2">The sequence shown here is derived from an EMBL/GenBank/DDBJ whole genome shotgun (WGS) entry which is preliminary data.</text>
</comment>
<organism evidence="2">
    <name type="scientific">mine drainage metagenome</name>
    <dbReference type="NCBI Taxonomy" id="410659"/>
    <lineage>
        <taxon>unclassified sequences</taxon>
        <taxon>metagenomes</taxon>
        <taxon>ecological metagenomes</taxon>
    </lineage>
</organism>
<dbReference type="EMBL" id="AUZX01008225">
    <property type="protein sequence ID" value="EQD56530.1"/>
    <property type="molecule type" value="Genomic_DNA"/>
</dbReference>
<gene>
    <name evidence="2" type="ORF">B1A_11489</name>
</gene>
<feature type="domain" description="UVR" evidence="1">
    <location>
        <begin position="61"/>
        <end position="96"/>
    </location>
</feature>
<dbReference type="Gene3D" id="4.10.860.10">
    <property type="entry name" value="UVR domain"/>
    <property type="match status" value="1"/>
</dbReference>
<dbReference type="PROSITE" id="PS50151">
    <property type="entry name" value="UVR"/>
    <property type="match status" value="1"/>
</dbReference>
<reference evidence="2" key="2">
    <citation type="journal article" date="2014" name="ISME J.">
        <title>Microbial stratification in low pH oxic and suboxic macroscopic growths along an acid mine drainage.</title>
        <authorList>
            <person name="Mendez-Garcia C."/>
            <person name="Mesa V."/>
            <person name="Sprenger R.R."/>
            <person name="Richter M."/>
            <person name="Diez M.S."/>
            <person name="Solano J."/>
            <person name="Bargiela R."/>
            <person name="Golyshina O.V."/>
            <person name="Manteca A."/>
            <person name="Ramos J.L."/>
            <person name="Gallego J.R."/>
            <person name="Llorente I."/>
            <person name="Martins Dos Santos V.A."/>
            <person name="Jensen O.N."/>
            <person name="Pelaez A.I."/>
            <person name="Sanchez J."/>
            <person name="Ferrer M."/>
        </authorList>
    </citation>
    <scope>NUCLEOTIDE SEQUENCE</scope>
</reference>
<dbReference type="Pfam" id="PF02151">
    <property type="entry name" value="UVR"/>
    <property type="match status" value="1"/>
</dbReference>
<reference evidence="2" key="1">
    <citation type="submission" date="2013-08" db="EMBL/GenBank/DDBJ databases">
        <authorList>
            <person name="Mendez C."/>
            <person name="Richter M."/>
            <person name="Ferrer M."/>
            <person name="Sanchez J."/>
        </authorList>
    </citation>
    <scope>NUCLEOTIDE SEQUENCE</scope>
</reference>
<dbReference type="InterPro" id="IPR036876">
    <property type="entry name" value="UVR_dom_sf"/>
</dbReference>
<protein>
    <recommendedName>
        <fullName evidence="1">UVR domain-containing protein</fullName>
    </recommendedName>
</protein>
<evidence type="ECO:0000259" key="1">
    <source>
        <dbReference type="PROSITE" id="PS50151"/>
    </source>
</evidence>
<dbReference type="AlphaFoldDB" id="T1BRD2"/>
<dbReference type="InterPro" id="IPR001943">
    <property type="entry name" value="UVR_dom"/>
</dbReference>
<proteinExistence type="predicted"/>
<dbReference type="SUPFAM" id="SSF46600">
    <property type="entry name" value="C-terminal UvrC-binding domain of UvrB"/>
    <property type="match status" value="1"/>
</dbReference>
<name>T1BRD2_9ZZZZ</name>